<dbReference type="SUPFAM" id="SSF48403">
    <property type="entry name" value="Ankyrin repeat"/>
    <property type="match status" value="1"/>
</dbReference>
<accession>A0A2K6UG66</accession>
<dbReference type="Pfam" id="PF00023">
    <property type="entry name" value="Ank"/>
    <property type="match status" value="1"/>
</dbReference>
<dbReference type="Pfam" id="PF12796">
    <property type="entry name" value="Ank_2"/>
    <property type="match status" value="2"/>
</dbReference>
<feature type="repeat" description="ANK" evidence="2">
    <location>
        <begin position="59"/>
        <end position="91"/>
    </location>
</feature>
<dbReference type="Proteomes" id="UP000233220">
    <property type="component" value="Unplaced"/>
</dbReference>
<evidence type="ECO:0000256" key="4">
    <source>
        <dbReference type="SAM" id="MobiDB-lite"/>
    </source>
</evidence>
<dbReference type="PANTHER" id="PTHR24147">
    <property type="entry name" value="ANKYRIN REPEAT DOMAIN 36-RELATED"/>
    <property type="match status" value="1"/>
</dbReference>
<dbReference type="Gene3D" id="1.25.40.20">
    <property type="entry name" value="Ankyrin repeat-containing domain"/>
    <property type="match status" value="2"/>
</dbReference>
<dbReference type="PROSITE" id="PS50297">
    <property type="entry name" value="ANK_REP_REGION"/>
    <property type="match status" value="3"/>
</dbReference>
<feature type="coiled-coil region" evidence="3">
    <location>
        <begin position="1263"/>
        <end position="1343"/>
    </location>
</feature>
<dbReference type="GeneTree" id="ENSGT00940000163264"/>
<evidence type="ECO:0000313" key="7">
    <source>
        <dbReference type="Proteomes" id="UP000233220"/>
    </source>
</evidence>
<feature type="compositionally biased region" description="Basic and acidic residues" evidence="4">
    <location>
        <begin position="663"/>
        <end position="673"/>
    </location>
</feature>
<dbReference type="STRING" id="39432.ENSSBOP00000030897"/>
<dbReference type="InterPro" id="IPR039497">
    <property type="entry name" value="CC144C-like_CC_dom"/>
</dbReference>
<keyword evidence="2" id="KW-0040">ANK repeat</keyword>
<feature type="region of interest" description="Disordered" evidence="4">
    <location>
        <begin position="694"/>
        <end position="715"/>
    </location>
</feature>
<feature type="compositionally biased region" description="Polar residues" evidence="4">
    <location>
        <begin position="647"/>
        <end position="658"/>
    </location>
</feature>
<dbReference type="PANTHER" id="PTHR24147:SF50">
    <property type="entry name" value="ANKYRIN REPEAT DOMAIN-CONTAINING PROTEIN 36A-RELATED"/>
    <property type="match status" value="1"/>
</dbReference>
<dbReference type="SMART" id="SM00248">
    <property type="entry name" value="ANK"/>
    <property type="match status" value="6"/>
</dbReference>
<feature type="region of interest" description="Disordered" evidence="4">
    <location>
        <begin position="647"/>
        <end position="673"/>
    </location>
</feature>
<sequence>WPKRKNRLQHLWGDGFSCAEYKIKPSHLQRIHRAAVSGKLEKLDTILITENCINDKDKKNRTALHLACATGQYQVVELLVLNNCQLNLLDSECRTPLIKAIQLKQVSCATFLLEKGADPNVMDYYGRTALHYAVYNEDTAMIERLLSHGTDIERSSKEEPPPLLLAVSQGKLKMVEFLLKKNANINALDSLKRSALTLAVRLEKRDIVVLLLQHNIDVFSLDVYGKTAENYAAAAENEIILKLISEYKEEKKSKALSINSNPGKISGSELLLMATSDKKDCVSNIATEIKDGPKSGTVSSQEQLASKATSDKKDCVSNIAAEIKDGPKSGTVSSQKQLALTATSDKKDPVSNIATEIKDGSKSGTGIFTGSVCFVLRNKRAHFCCIFLLCRHLWKPDTVAKPVPEDESDSDSEVNINCILCQRYFTADYFASNPIQATRKKKDPVSNISTEIKDGSNSGTVSSVKRPALRATSDKKTSVSVIAREIKDGDKSGTGNFATSDKKTSVSVIASEIKNGDKSGRGNFSVKYTSCSDYFASNPIQATCKKKDPVSNIATEIKDGSKSGTVSSVKQPALRATSDKKTSVSVIASEIKDGDKSGTVSSQKQWASKATRKKKDPVSNIATEIKDGSKYGTGNFLKGKLKEAEITSTSTKRISTQRPRPKVTNDKDHRMKTPKTRIDKTDSVSNITTEIKDGKKSGTVSSQKQPAWKTTSNKKDSVSNIATETKDVQKSGTVYSQKQLALKATIDKKDSVSNIATEIKDGQKSETGNFAIIKKKVSISNIATGITVVEKSGAEYPENLPTLKVTSENKDSVLNIATEMKDVHTPLPEQDLEMASEGEQKRFEEYEYNQPWMKNQIHFRDDLDDIIELSQIASEGEDSLSSKKVILLIDQHGMQCKDCVHLLKIKNAIYLRERSIENHCERLTGKIQKMKNKISILQKRLSEEKEIISQLEHEKPEWEKILCSLRYAIPQEKEKGRNSEKLHEEVREKIIIEEQYAIDAKEIKQLKLAITSLEVELETVENDSNQISDSHGKEDLLPKNHLMQDEIARLRLEIETIKNQNLEKKYLKDIEIIKGRNEDLQKALKWNGETLTKMIARSSGRLTALTDENTMLRSKLEQEKESNRRLETEIESYRCRLNAVLRDHDQSQSSERDQELAFQRTVDKWCHLQENLNSHVLILSQQLSKAESKSSGLETELCYTREALKEKTLVFECMQRDLNQTQCQMKDIEKMYKNGQDKVEKCIEKQERLCQLHRQSMLLQQQLNDAHNKADNQEKILINIQAKCDARVQNVQAECRKCSILLEEENKRLISEVNHLKEKQCQYERERAEREVLVRQLQQKRDDALHKESTSKTLVDASLCRSIHLESELEDSKKKAGQMRSQFQGIQDQLTATLRRTEKTQGHIQKLEMENSVIRNIIKNQDDQIEQLQKIMQNSTLVS</sequence>
<feature type="region of interest" description="Disordered" evidence="4">
    <location>
        <begin position="446"/>
        <end position="469"/>
    </location>
</feature>
<feature type="compositionally biased region" description="Polar residues" evidence="4">
    <location>
        <begin position="446"/>
        <end position="463"/>
    </location>
</feature>
<feature type="compositionally biased region" description="Polar residues" evidence="4">
    <location>
        <begin position="698"/>
        <end position="711"/>
    </location>
</feature>
<dbReference type="InterPro" id="IPR036770">
    <property type="entry name" value="Ankyrin_rpt-contain_sf"/>
</dbReference>
<evidence type="ECO:0000256" key="2">
    <source>
        <dbReference type="PROSITE-ProRule" id="PRU00023"/>
    </source>
</evidence>
<feature type="domain" description="CCDC144C-like coiled-coil" evidence="5">
    <location>
        <begin position="1025"/>
        <end position="1382"/>
    </location>
</feature>
<dbReference type="PROSITE" id="PS50088">
    <property type="entry name" value="ANK_REPEAT"/>
    <property type="match status" value="4"/>
</dbReference>
<organism evidence="6 7">
    <name type="scientific">Saimiri boliviensis boliviensis</name>
    <name type="common">Bolivian squirrel monkey</name>
    <dbReference type="NCBI Taxonomy" id="39432"/>
    <lineage>
        <taxon>Eukaryota</taxon>
        <taxon>Metazoa</taxon>
        <taxon>Chordata</taxon>
        <taxon>Craniata</taxon>
        <taxon>Vertebrata</taxon>
        <taxon>Euteleostomi</taxon>
        <taxon>Mammalia</taxon>
        <taxon>Eutheria</taxon>
        <taxon>Euarchontoglires</taxon>
        <taxon>Primates</taxon>
        <taxon>Haplorrhini</taxon>
        <taxon>Platyrrhini</taxon>
        <taxon>Cebidae</taxon>
        <taxon>Saimiriinae</taxon>
        <taxon>Saimiri</taxon>
    </lineage>
</organism>
<feature type="region of interest" description="Disordered" evidence="4">
    <location>
        <begin position="594"/>
        <end position="613"/>
    </location>
</feature>
<feature type="coiled-coil region" evidence="3">
    <location>
        <begin position="1102"/>
        <end position="1143"/>
    </location>
</feature>
<protein>
    <recommendedName>
        <fullName evidence="5">CCDC144C-like coiled-coil domain-containing protein</fullName>
    </recommendedName>
</protein>
<evidence type="ECO:0000259" key="5">
    <source>
        <dbReference type="Pfam" id="PF14915"/>
    </source>
</evidence>
<evidence type="ECO:0000256" key="3">
    <source>
        <dbReference type="SAM" id="Coils"/>
    </source>
</evidence>
<feature type="repeat" description="ANK" evidence="2">
    <location>
        <begin position="125"/>
        <end position="157"/>
    </location>
</feature>
<feature type="coiled-coil region" evidence="3">
    <location>
        <begin position="913"/>
        <end position="954"/>
    </location>
</feature>
<feature type="coiled-coil region" evidence="3">
    <location>
        <begin position="1003"/>
        <end position="1060"/>
    </location>
</feature>
<feature type="repeat" description="ANK" evidence="2">
    <location>
        <begin position="158"/>
        <end position="190"/>
    </location>
</feature>
<dbReference type="Pfam" id="PF14915">
    <property type="entry name" value="CCDC144C"/>
    <property type="match status" value="1"/>
</dbReference>
<dbReference type="InterPro" id="IPR050657">
    <property type="entry name" value="Ankyrin_repeat_domain"/>
</dbReference>
<dbReference type="InterPro" id="IPR002110">
    <property type="entry name" value="Ankyrin_rpt"/>
</dbReference>
<proteinExistence type="predicted"/>
<reference evidence="6" key="2">
    <citation type="submission" date="2025-09" db="UniProtKB">
        <authorList>
            <consortium name="Ensembl"/>
        </authorList>
    </citation>
    <scope>IDENTIFICATION</scope>
</reference>
<keyword evidence="7" id="KW-1185">Reference proteome</keyword>
<feature type="coiled-coil region" evidence="3">
    <location>
        <begin position="1211"/>
        <end position="1238"/>
    </location>
</feature>
<reference evidence="6" key="1">
    <citation type="submission" date="2025-08" db="UniProtKB">
        <authorList>
            <consortium name="Ensembl"/>
        </authorList>
    </citation>
    <scope>IDENTIFICATION</scope>
</reference>
<keyword evidence="1 3" id="KW-0175">Coiled coil</keyword>
<dbReference type="Ensembl" id="ENSSBOT00000047785.1">
    <property type="protein sequence ID" value="ENSSBOP00000030897.1"/>
    <property type="gene ID" value="ENSSBOG00000031605.1"/>
</dbReference>
<evidence type="ECO:0000313" key="6">
    <source>
        <dbReference type="Ensembl" id="ENSSBOP00000030897.1"/>
    </source>
</evidence>
<feature type="repeat" description="ANK" evidence="2">
    <location>
        <begin position="92"/>
        <end position="124"/>
    </location>
</feature>
<evidence type="ECO:0000256" key="1">
    <source>
        <dbReference type="ARBA" id="ARBA00023054"/>
    </source>
</evidence>
<feature type="compositionally biased region" description="Polar residues" evidence="4">
    <location>
        <begin position="598"/>
        <end position="608"/>
    </location>
</feature>
<name>A0A2K6UG66_SAIBB</name>